<feature type="chain" id="PRO_5045458432" evidence="1">
    <location>
        <begin position="22"/>
        <end position="89"/>
    </location>
</feature>
<sequence>MISRKLVIAALAAMVALPVVTTVKVYATTTAVGPLPAIGSEEQKEVRERERVRRQQVRQNSHNGLFEPIFAPLYKGYNSPGQKVKRTFD</sequence>
<reference evidence="3" key="1">
    <citation type="journal article" date="2019" name="Int. J. Syst. Evol. Microbiol.">
        <title>The Global Catalogue of Microorganisms (GCM) 10K type strain sequencing project: providing services to taxonomists for standard genome sequencing and annotation.</title>
        <authorList>
            <consortium name="The Broad Institute Genomics Platform"/>
            <consortium name="The Broad Institute Genome Sequencing Center for Infectious Disease"/>
            <person name="Wu L."/>
            <person name="Ma J."/>
        </authorList>
    </citation>
    <scope>NUCLEOTIDE SEQUENCE [LARGE SCALE GENOMIC DNA]</scope>
    <source>
        <strain evidence="3">CCM 7435</strain>
    </source>
</reference>
<protein>
    <submittedName>
        <fullName evidence="2">Uncharacterized protein</fullName>
    </submittedName>
</protein>
<dbReference type="EMBL" id="JBHUHD010000001">
    <property type="protein sequence ID" value="MFD2138941.1"/>
    <property type="molecule type" value="Genomic_DNA"/>
</dbReference>
<gene>
    <name evidence="2" type="ORF">ACFSNC_00870</name>
</gene>
<dbReference type="RefSeq" id="WP_213355114.1">
    <property type="nucleotide sequence ID" value="NZ_JAHBGB010000041.1"/>
</dbReference>
<dbReference type="Proteomes" id="UP001597299">
    <property type="component" value="Unassembled WGS sequence"/>
</dbReference>
<evidence type="ECO:0000256" key="1">
    <source>
        <dbReference type="SAM" id="SignalP"/>
    </source>
</evidence>
<proteinExistence type="predicted"/>
<keyword evidence="3" id="KW-1185">Reference proteome</keyword>
<accession>A0ABW4YRP9</accession>
<name>A0ABW4YRP9_9HYPH</name>
<organism evidence="2 3">
    <name type="scientific">Ancylobacter oerskovii</name>
    <dbReference type="NCBI Taxonomy" id="459519"/>
    <lineage>
        <taxon>Bacteria</taxon>
        <taxon>Pseudomonadati</taxon>
        <taxon>Pseudomonadota</taxon>
        <taxon>Alphaproteobacteria</taxon>
        <taxon>Hyphomicrobiales</taxon>
        <taxon>Xanthobacteraceae</taxon>
        <taxon>Ancylobacter</taxon>
    </lineage>
</organism>
<comment type="caution">
    <text evidence="2">The sequence shown here is derived from an EMBL/GenBank/DDBJ whole genome shotgun (WGS) entry which is preliminary data.</text>
</comment>
<feature type="signal peptide" evidence="1">
    <location>
        <begin position="1"/>
        <end position="21"/>
    </location>
</feature>
<evidence type="ECO:0000313" key="2">
    <source>
        <dbReference type="EMBL" id="MFD2138941.1"/>
    </source>
</evidence>
<keyword evidence="1" id="KW-0732">Signal</keyword>
<evidence type="ECO:0000313" key="3">
    <source>
        <dbReference type="Proteomes" id="UP001597299"/>
    </source>
</evidence>